<evidence type="ECO:0000313" key="10">
    <source>
        <dbReference type="Proteomes" id="UP001146120"/>
    </source>
</evidence>
<feature type="compositionally biased region" description="Polar residues" evidence="7">
    <location>
        <begin position="108"/>
        <end position="120"/>
    </location>
</feature>
<feature type="region of interest" description="Disordered" evidence="7">
    <location>
        <begin position="105"/>
        <end position="184"/>
    </location>
</feature>
<keyword evidence="5" id="KW-0539">Nucleus</keyword>
<dbReference type="AlphaFoldDB" id="A0AAV2YYZ0"/>
<keyword evidence="10" id="KW-1185">Reference proteome</keyword>
<gene>
    <name evidence="9" type="ORF">N0F65_011840</name>
</gene>
<evidence type="ECO:0000313" key="9">
    <source>
        <dbReference type="EMBL" id="DAZ99917.1"/>
    </source>
</evidence>
<dbReference type="InterPro" id="IPR051507">
    <property type="entry name" value="PcG_RING_finger"/>
</dbReference>
<dbReference type="GO" id="GO:0005634">
    <property type="term" value="C:nucleus"/>
    <property type="evidence" value="ECO:0007669"/>
    <property type="project" value="UniProtKB-SubCell"/>
</dbReference>
<evidence type="ECO:0000256" key="3">
    <source>
        <dbReference type="ARBA" id="ARBA00022771"/>
    </source>
</evidence>
<dbReference type="SUPFAM" id="SSF57850">
    <property type="entry name" value="RING/U-box"/>
    <property type="match status" value="1"/>
</dbReference>
<evidence type="ECO:0000256" key="6">
    <source>
        <dbReference type="PROSITE-ProRule" id="PRU00175"/>
    </source>
</evidence>
<dbReference type="Gene3D" id="3.10.20.90">
    <property type="entry name" value="Phosphatidylinositol 3-kinase Catalytic Subunit, Chain A, domain 1"/>
    <property type="match status" value="1"/>
</dbReference>
<dbReference type="PANTHER" id="PTHR45893">
    <property type="entry name" value="POLYCOMB GROUP RING FINGER PROTEIN"/>
    <property type="match status" value="1"/>
</dbReference>
<evidence type="ECO:0000256" key="4">
    <source>
        <dbReference type="ARBA" id="ARBA00022833"/>
    </source>
</evidence>
<accession>A0AAV2YYZ0</accession>
<dbReference type="Pfam" id="PF13923">
    <property type="entry name" value="zf-C3HC4_2"/>
    <property type="match status" value="1"/>
</dbReference>
<evidence type="ECO:0000256" key="2">
    <source>
        <dbReference type="ARBA" id="ARBA00022723"/>
    </source>
</evidence>
<dbReference type="PROSITE" id="PS00518">
    <property type="entry name" value="ZF_RING_1"/>
    <property type="match status" value="1"/>
</dbReference>
<dbReference type="InterPro" id="IPR001841">
    <property type="entry name" value="Znf_RING"/>
</dbReference>
<evidence type="ECO:0000256" key="7">
    <source>
        <dbReference type="SAM" id="MobiDB-lite"/>
    </source>
</evidence>
<keyword evidence="2" id="KW-0479">Metal-binding</keyword>
<evidence type="ECO:0000256" key="1">
    <source>
        <dbReference type="ARBA" id="ARBA00004123"/>
    </source>
</evidence>
<reference evidence="9" key="2">
    <citation type="journal article" date="2023" name="Microbiol Resour">
        <title>Decontamination and Annotation of the Draft Genome Sequence of the Oomycete Lagenidium giganteum ARSEF 373.</title>
        <authorList>
            <person name="Morgan W.R."/>
            <person name="Tartar A."/>
        </authorList>
    </citation>
    <scope>NUCLEOTIDE SEQUENCE</scope>
    <source>
        <strain evidence="9">ARSEF 373</strain>
    </source>
</reference>
<feature type="domain" description="RING-type" evidence="8">
    <location>
        <begin position="14"/>
        <end position="54"/>
    </location>
</feature>
<keyword evidence="4" id="KW-0862">Zinc</keyword>
<dbReference type="Gene3D" id="3.30.40.10">
    <property type="entry name" value="Zinc/RING finger domain, C3HC4 (zinc finger)"/>
    <property type="match status" value="1"/>
</dbReference>
<feature type="compositionally biased region" description="Low complexity" evidence="7">
    <location>
        <begin position="127"/>
        <end position="178"/>
    </location>
</feature>
<dbReference type="Proteomes" id="UP001146120">
    <property type="component" value="Unassembled WGS sequence"/>
</dbReference>
<proteinExistence type="predicted"/>
<dbReference type="CDD" id="cd16102">
    <property type="entry name" value="RAWUL_PCGF_like"/>
    <property type="match status" value="1"/>
</dbReference>
<organism evidence="9 10">
    <name type="scientific">Lagenidium giganteum</name>
    <dbReference type="NCBI Taxonomy" id="4803"/>
    <lineage>
        <taxon>Eukaryota</taxon>
        <taxon>Sar</taxon>
        <taxon>Stramenopiles</taxon>
        <taxon>Oomycota</taxon>
        <taxon>Peronosporomycetes</taxon>
        <taxon>Pythiales</taxon>
        <taxon>Pythiaceae</taxon>
    </lineage>
</organism>
<dbReference type="InterPro" id="IPR013083">
    <property type="entry name" value="Znf_RING/FYVE/PHD"/>
</dbReference>
<comment type="subcellular location">
    <subcellularLocation>
        <location evidence="1">Nucleus</location>
    </subcellularLocation>
</comment>
<dbReference type="PROSITE" id="PS50089">
    <property type="entry name" value="ZF_RING_2"/>
    <property type="match status" value="1"/>
</dbReference>
<evidence type="ECO:0000259" key="8">
    <source>
        <dbReference type="PROSITE" id="PS50089"/>
    </source>
</evidence>
<dbReference type="EMBL" id="DAKRPA010000074">
    <property type="protein sequence ID" value="DAZ99917.1"/>
    <property type="molecule type" value="Genomic_DNA"/>
</dbReference>
<dbReference type="FunFam" id="3.30.40.10:FF:000033">
    <property type="entry name" value="Polycomb group RING finger protein 3"/>
    <property type="match status" value="1"/>
</dbReference>
<sequence length="294" mass="32902">MRIHLSKLTEHLGCVLCHGMLRDAQTIPECLHSFCKSCIYRHFLVQGSRNCPKCFLTLKPRPITTLISDQQLQDIVDKIFPELRKRDAVDEKEFYARHNFPKKPQWMIDQQQAQKNGTDTGSRRRGSGNPSHSNSNGAATATASATDVTTTACNNSTGSSSNGSVRSVASSPAPTTTTSHKRKAAQTVLVNGSIVKTVTELSVQVYPFEDDAGNIDPLPALTFPYLQVEGSFKIFELRKLIQQRLNFDPSDEIEITCMGATVGPELSLLFIQRTIWHQHHERKPIILHYRRMLA</sequence>
<dbReference type="SMART" id="SM00184">
    <property type="entry name" value="RING"/>
    <property type="match status" value="1"/>
</dbReference>
<comment type="caution">
    <text evidence="9">The sequence shown here is derived from an EMBL/GenBank/DDBJ whole genome shotgun (WGS) entry which is preliminary data.</text>
</comment>
<evidence type="ECO:0000256" key="5">
    <source>
        <dbReference type="ARBA" id="ARBA00023242"/>
    </source>
</evidence>
<dbReference type="GO" id="GO:0008270">
    <property type="term" value="F:zinc ion binding"/>
    <property type="evidence" value="ECO:0007669"/>
    <property type="project" value="UniProtKB-KW"/>
</dbReference>
<protein>
    <recommendedName>
        <fullName evidence="8">RING-type domain-containing protein</fullName>
    </recommendedName>
</protein>
<dbReference type="InterPro" id="IPR017907">
    <property type="entry name" value="Znf_RING_CS"/>
</dbReference>
<reference evidence="9" key="1">
    <citation type="submission" date="2022-11" db="EMBL/GenBank/DDBJ databases">
        <authorList>
            <person name="Morgan W.R."/>
            <person name="Tartar A."/>
        </authorList>
    </citation>
    <scope>NUCLEOTIDE SEQUENCE</scope>
    <source>
        <strain evidence="9">ARSEF 373</strain>
    </source>
</reference>
<keyword evidence="3 6" id="KW-0863">Zinc-finger</keyword>
<name>A0AAV2YYZ0_9STRA</name>